<protein>
    <recommendedName>
        <fullName evidence="3">Protein kinase domain-containing protein</fullName>
    </recommendedName>
</protein>
<dbReference type="SUPFAM" id="SSF56112">
    <property type="entry name" value="Protein kinase-like (PK-like)"/>
    <property type="match status" value="1"/>
</dbReference>
<evidence type="ECO:0000313" key="1">
    <source>
        <dbReference type="EMBL" id="KAK9805463.1"/>
    </source>
</evidence>
<dbReference type="InterPro" id="IPR011009">
    <property type="entry name" value="Kinase-like_dom_sf"/>
</dbReference>
<reference evidence="1 2" key="1">
    <citation type="journal article" date="2024" name="Nat. Commun.">
        <title>Phylogenomics reveals the evolutionary origins of lichenization in chlorophyte algae.</title>
        <authorList>
            <person name="Puginier C."/>
            <person name="Libourel C."/>
            <person name="Otte J."/>
            <person name="Skaloud P."/>
            <person name="Haon M."/>
            <person name="Grisel S."/>
            <person name="Petersen M."/>
            <person name="Berrin J.G."/>
            <person name="Delaux P.M."/>
            <person name="Dal Grande F."/>
            <person name="Keller J."/>
        </authorList>
    </citation>
    <scope>NUCLEOTIDE SEQUENCE [LARGE SCALE GENOMIC DNA]</scope>
    <source>
        <strain evidence="1 2">SAG 2036</strain>
    </source>
</reference>
<evidence type="ECO:0008006" key="3">
    <source>
        <dbReference type="Google" id="ProtNLM"/>
    </source>
</evidence>
<gene>
    <name evidence="1" type="ORF">WJX73_010255</name>
</gene>
<name>A0AAW1PBN0_9CHLO</name>
<proteinExistence type="predicted"/>
<keyword evidence="2" id="KW-1185">Reference proteome</keyword>
<dbReference type="EMBL" id="JALJOQ010000043">
    <property type="protein sequence ID" value="KAK9805463.1"/>
    <property type="molecule type" value="Genomic_DNA"/>
</dbReference>
<accession>A0AAW1PBN0</accession>
<comment type="caution">
    <text evidence="1">The sequence shown here is derived from an EMBL/GenBank/DDBJ whole genome shotgun (WGS) entry which is preliminary data.</text>
</comment>
<dbReference type="AlphaFoldDB" id="A0AAW1PBN0"/>
<dbReference type="Proteomes" id="UP001465755">
    <property type="component" value="Unassembled WGS sequence"/>
</dbReference>
<organism evidence="1 2">
    <name type="scientific">Symbiochloris irregularis</name>
    <dbReference type="NCBI Taxonomy" id="706552"/>
    <lineage>
        <taxon>Eukaryota</taxon>
        <taxon>Viridiplantae</taxon>
        <taxon>Chlorophyta</taxon>
        <taxon>core chlorophytes</taxon>
        <taxon>Trebouxiophyceae</taxon>
        <taxon>Trebouxiales</taxon>
        <taxon>Trebouxiaceae</taxon>
        <taxon>Symbiochloris</taxon>
    </lineage>
</organism>
<evidence type="ECO:0000313" key="2">
    <source>
        <dbReference type="Proteomes" id="UP001465755"/>
    </source>
</evidence>
<sequence>MFSLLKRLCLAQEYDGRVDGESPTGSGDLVKLETVRAAVRAVVGSSDAAHFTTAELKELRTASLYAPELLRLARHDVLIECGLPDKLIKLLAPFHEGCDRRLLDILRVDQELWALQELENESVTLLPSQMDEGRVQGWSTSGACLLLGCRVLVTRLHEPTLMPWSISRCPQLTFAEQRAFAEDMVAAILLLQDHNLAHNDLSPVNVAPITGQGTELRRFQLVNLGCCTPLYDASSCPVHNLNLSLKLDSAAMESGPPETIATDPWNSGENGCLCCTCETKPPVAHAWRAADAVFNPIRYFMDRPPDRLTDLLSLAFSIIKVSGAQLPWEEALRLGDVRTAMVEQIELQQAAPKHPCLRFLIGEST</sequence>